<dbReference type="InterPro" id="IPR011011">
    <property type="entry name" value="Znf_FYVE_PHD"/>
</dbReference>
<feature type="compositionally biased region" description="Polar residues" evidence="2">
    <location>
        <begin position="1"/>
        <end position="10"/>
    </location>
</feature>
<feature type="coiled-coil region" evidence="1">
    <location>
        <begin position="600"/>
        <end position="693"/>
    </location>
</feature>
<feature type="coiled-coil region" evidence="1">
    <location>
        <begin position="759"/>
        <end position="1056"/>
    </location>
</feature>
<feature type="region of interest" description="Disordered" evidence="2">
    <location>
        <begin position="1"/>
        <end position="30"/>
    </location>
</feature>
<dbReference type="Proteomes" id="UP000549394">
    <property type="component" value="Unassembled WGS sequence"/>
</dbReference>
<keyword evidence="4" id="KW-1185">Reference proteome</keyword>
<gene>
    <name evidence="3" type="ORF">DGYR_LOCUS2492</name>
</gene>
<feature type="region of interest" description="Disordered" evidence="2">
    <location>
        <begin position="528"/>
        <end position="548"/>
    </location>
</feature>
<accession>A0A7I8VBF2</accession>
<evidence type="ECO:0000256" key="2">
    <source>
        <dbReference type="SAM" id="MobiDB-lite"/>
    </source>
</evidence>
<sequence length="1282" mass="150951">MNRNAVNSPSLKDYHDLRSRAELERSPAEHELISENYERETSVSSPMGLNELSTKYMEILKQREKEREIFRNLQIRLRTREGQFRILRHAMGDATITKILTTVNLPNICLGRRLNESNLEERFMDAEDKIRQMQIDYSGTLHKLEELSANKHDLLDEIDKLEENIIDSQKSLLSVQKDNKYYNNMVKSIQKGNQKTDKEIKNDLIQIVEIQLAQKQTLIGKIASMNKKHKEYERIIRSMNKELKTGHDPVQNLLLKNKTLKLDNAALKATSSELRVLLYHQYSKTESKSNSSESFKERDQLLQIIKGLKEQVNLREKYENSERQKLVTYQMRISNLISEKKRIEVQCQELKDNLQSLIEKPINNPDDREKLLERKIYKLTQELMEQKLQNEKLQDELSSFQSSDSSDDCNSENSTKNEIKRLHLTIDNLKERNFDLEKLNKQAELRINSLRADIASLTEQSSKINTDDMQYKLIQIESEKEKLSCEKNLLEEKANQLENEVKFIKELQLELEKEKKLRQTVEDQLSTLKESEKNEENKRNRKDIENELEEVTKDRNMLNDKMLELSDTLQKLRTTQEDMTKRKNCLNDHINLSQGFTDERVRYTKKIETLENKLKSAEKKLTLEEQRSNKAKLTELSLEKEIRILSRQNEKIKQENIVLKESNQSLQAVREDIQHLENKGKDLERSAMDIKNKHKDVHKQYKHLNDEMQKDITDLHNCVYHAALEMKEFMSNGGNFDDKEIKEIVKDLTEEKKTQVQVINKLHDKIKSLDEDIRRYETEIANSNKVNQNLENWNNELKNEVEKISKKLEEELSERDKVEGELDNVKKNLSISIENSHTLENRIALLEQNGQNKDKQLDVLEKELEMIYQELDHFKTKVAENGIELKKKEEINIELIKTLEEIKSENECLKNESLTAYNSKTNLDETLYRSQQELEELTNVNFELKLKLKQNETNELKLIEKLKELETKINSINKKYDAEINKKFEEQQELNSSLLNVQQELQNKISEYDKLYKQLELERQFKCQLENDKRKLDLLIQDLIKEKGLLKSTIEDLKKQNLIEENDNSQTVSTHEITRKLSYLVQVNCQICQTHIDSNDKLTCAICCRELCSECCSQSEISTTNITSRFCDECYSLRRKDADNINQNSSKITCASNKASDHIIYPSRMVDKKLHMEGLSLGRYEEHVVPIYIDKIGTKLIWKFHSNPKDIQLSLEFYRNIKEFDKENITQQVIEPTVYGCSKKIFTGKLNVHKAGFYVFKFNNIINEDIHQIENYLSYELLIDEK</sequence>
<evidence type="ECO:0000313" key="4">
    <source>
        <dbReference type="Proteomes" id="UP000549394"/>
    </source>
</evidence>
<feature type="compositionally biased region" description="Basic and acidic residues" evidence="2">
    <location>
        <begin position="529"/>
        <end position="548"/>
    </location>
</feature>
<protein>
    <submittedName>
        <fullName evidence="3">DgyrCDS2676</fullName>
    </submittedName>
</protein>
<feature type="coiled-coil region" evidence="1">
    <location>
        <begin position="116"/>
        <end position="178"/>
    </location>
</feature>
<dbReference type="SUPFAM" id="SSF101576">
    <property type="entry name" value="Supernatant protein factor (SPF), C-terminal domain"/>
    <property type="match status" value="1"/>
</dbReference>
<reference evidence="3 4" key="1">
    <citation type="submission" date="2020-08" db="EMBL/GenBank/DDBJ databases">
        <authorList>
            <person name="Hejnol A."/>
        </authorList>
    </citation>
    <scope>NUCLEOTIDE SEQUENCE [LARGE SCALE GENOMIC DNA]</scope>
</reference>
<dbReference type="SUPFAM" id="SSF57903">
    <property type="entry name" value="FYVE/PHD zinc finger"/>
    <property type="match status" value="1"/>
</dbReference>
<name>A0A7I8VBF2_9ANNE</name>
<organism evidence="3 4">
    <name type="scientific">Dimorphilus gyrociliatus</name>
    <dbReference type="NCBI Taxonomy" id="2664684"/>
    <lineage>
        <taxon>Eukaryota</taxon>
        <taxon>Metazoa</taxon>
        <taxon>Spiralia</taxon>
        <taxon>Lophotrochozoa</taxon>
        <taxon>Annelida</taxon>
        <taxon>Polychaeta</taxon>
        <taxon>Polychaeta incertae sedis</taxon>
        <taxon>Dinophilidae</taxon>
        <taxon>Dimorphilus</taxon>
    </lineage>
</organism>
<dbReference type="PANTHER" id="PTHR46753:SF3">
    <property type="entry name" value="PDZ DOMAIN-CONTAINING PROTEIN"/>
    <property type="match status" value="1"/>
</dbReference>
<comment type="caution">
    <text evidence="3">The sequence shown here is derived from an EMBL/GenBank/DDBJ whole genome shotgun (WGS) entry which is preliminary data.</text>
</comment>
<dbReference type="EMBL" id="CAJFCJ010000004">
    <property type="protein sequence ID" value="CAD5113516.1"/>
    <property type="molecule type" value="Genomic_DNA"/>
</dbReference>
<dbReference type="PANTHER" id="PTHR46753">
    <property type="entry name" value="FYVE AND COILED-COIL DOMAIN-CONTAINING PROTEIN 1"/>
    <property type="match status" value="1"/>
</dbReference>
<feature type="region of interest" description="Disordered" evidence="2">
    <location>
        <begin position="394"/>
        <end position="414"/>
    </location>
</feature>
<proteinExistence type="predicted"/>
<dbReference type="CDD" id="cd00065">
    <property type="entry name" value="FYVE_like_SF"/>
    <property type="match status" value="1"/>
</dbReference>
<dbReference type="InterPro" id="IPR036598">
    <property type="entry name" value="GOLD_dom_sf"/>
</dbReference>
<dbReference type="Gene3D" id="2.60.120.680">
    <property type="entry name" value="GOLD domain"/>
    <property type="match status" value="1"/>
</dbReference>
<feature type="compositionally biased region" description="Basic and acidic residues" evidence="2">
    <location>
        <begin position="12"/>
        <end position="30"/>
    </location>
</feature>
<evidence type="ECO:0000256" key="1">
    <source>
        <dbReference type="SAM" id="Coils"/>
    </source>
</evidence>
<evidence type="ECO:0000313" key="3">
    <source>
        <dbReference type="EMBL" id="CAD5113516.1"/>
    </source>
</evidence>
<keyword evidence="1" id="KW-0175">Coiled coil</keyword>